<feature type="signal peptide" evidence="1">
    <location>
        <begin position="1"/>
        <end position="24"/>
    </location>
</feature>
<organism evidence="2 3">
    <name type="scientific">Aphanomyces astaci</name>
    <name type="common">Crayfish plague agent</name>
    <dbReference type="NCBI Taxonomy" id="112090"/>
    <lineage>
        <taxon>Eukaryota</taxon>
        <taxon>Sar</taxon>
        <taxon>Stramenopiles</taxon>
        <taxon>Oomycota</taxon>
        <taxon>Saprolegniomycetes</taxon>
        <taxon>Saprolegniales</taxon>
        <taxon>Verrucalvaceae</taxon>
        <taxon>Aphanomyces</taxon>
    </lineage>
</organism>
<reference evidence="2 3" key="1">
    <citation type="submission" date="2018-08" db="EMBL/GenBank/DDBJ databases">
        <title>Aphanomyces genome sequencing and annotation.</title>
        <authorList>
            <person name="Minardi D."/>
            <person name="Oidtmann B."/>
            <person name="Van Der Giezen M."/>
            <person name="Studholme D.J."/>
        </authorList>
    </citation>
    <scope>NUCLEOTIDE SEQUENCE [LARGE SCALE GENOMIC DNA]</scope>
    <source>
        <strain evidence="2 3">Kv</strain>
    </source>
</reference>
<dbReference type="Proteomes" id="UP000265427">
    <property type="component" value="Unassembled WGS sequence"/>
</dbReference>
<dbReference type="VEuPathDB" id="FungiDB:H257_17983"/>
<keyword evidence="1" id="KW-0732">Signal</keyword>
<dbReference type="InterPro" id="IPR046350">
    <property type="entry name" value="Cystatin_sf"/>
</dbReference>
<evidence type="ECO:0000313" key="3">
    <source>
        <dbReference type="Proteomes" id="UP000265427"/>
    </source>
</evidence>
<dbReference type="SUPFAM" id="SSF54403">
    <property type="entry name" value="Cystatin/monellin"/>
    <property type="match status" value="1"/>
</dbReference>
<sequence length="140" mass="15403">MRHYFVVMMMAAAAAAVGLASVEGSLVHDRNVGGFRQVDPDDDNKGDFFTATSDKAYYSSSNDPFVCVTSFDKVLQQVVSGINYQFHVHGCAVDAPSKAKADCTCGDRPIQKFVIEVYAQAWTQTYKVTKVSTVPQRHEL</sequence>
<protein>
    <recommendedName>
        <fullName evidence="4">Cystatin domain-containing protein</fullName>
    </recommendedName>
</protein>
<comment type="caution">
    <text evidence="2">The sequence shown here is derived from an EMBL/GenBank/DDBJ whole genome shotgun (WGS) entry which is preliminary data.</text>
</comment>
<evidence type="ECO:0008006" key="4">
    <source>
        <dbReference type="Google" id="ProtNLM"/>
    </source>
</evidence>
<dbReference type="AlphaFoldDB" id="A0A397A3A2"/>
<evidence type="ECO:0000313" key="2">
    <source>
        <dbReference type="EMBL" id="RHY02052.1"/>
    </source>
</evidence>
<dbReference type="EMBL" id="QUSZ01007619">
    <property type="protein sequence ID" value="RHY02052.1"/>
    <property type="molecule type" value="Genomic_DNA"/>
</dbReference>
<accession>A0A397A3A2</accession>
<gene>
    <name evidence="2" type="ORF">DYB36_008734</name>
</gene>
<proteinExistence type="predicted"/>
<dbReference type="Gene3D" id="3.10.450.10">
    <property type="match status" value="1"/>
</dbReference>
<feature type="chain" id="PRO_5017400290" description="Cystatin domain-containing protein" evidence="1">
    <location>
        <begin position="25"/>
        <end position="140"/>
    </location>
</feature>
<evidence type="ECO:0000256" key="1">
    <source>
        <dbReference type="SAM" id="SignalP"/>
    </source>
</evidence>
<name>A0A397A3A2_APHAT</name>